<accession>A0ABV5TTE0</accession>
<gene>
    <name evidence="1" type="ORF">ACFFRH_43035</name>
</gene>
<dbReference type="InterPro" id="IPR029063">
    <property type="entry name" value="SAM-dependent_MTases_sf"/>
</dbReference>
<name>A0ABV5TTE0_9ACTN</name>
<evidence type="ECO:0008006" key="3">
    <source>
        <dbReference type="Google" id="ProtNLM"/>
    </source>
</evidence>
<sequence length="76" mass="7687">MTTVTAFDESERLIWAGQAGAYAGSFARLCAFPVGWLLDAAGVRLGTHVLDVGTGTGAAAAGEGWHAARPPASLVS</sequence>
<organism evidence="1 2">
    <name type="scientific">Streptosporangium vulgare</name>
    <dbReference type="NCBI Taxonomy" id="46190"/>
    <lineage>
        <taxon>Bacteria</taxon>
        <taxon>Bacillati</taxon>
        <taxon>Actinomycetota</taxon>
        <taxon>Actinomycetes</taxon>
        <taxon>Streptosporangiales</taxon>
        <taxon>Streptosporangiaceae</taxon>
        <taxon>Streptosporangium</taxon>
    </lineage>
</organism>
<evidence type="ECO:0000313" key="1">
    <source>
        <dbReference type="EMBL" id="MFB9682284.1"/>
    </source>
</evidence>
<protein>
    <recommendedName>
        <fullName evidence="3">SAM-dependent methyltransferase</fullName>
    </recommendedName>
</protein>
<proteinExistence type="predicted"/>
<keyword evidence="2" id="KW-1185">Reference proteome</keyword>
<evidence type="ECO:0000313" key="2">
    <source>
        <dbReference type="Proteomes" id="UP001589610"/>
    </source>
</evidence>
<reference evidence="1 2" key="1">
    <citation type="submission" date="2024-09" db="EMBL/GenBank/DDBJ databases">
        <authorList>
            <person name="Sun Q."/>
            <person name="Mori K."/>
        </authorList>
    </citation>
    <scope>NUCLEOTIDE SEQUENCE [LARGE SCALE GENOMIC DNA]</scope>
    <source>
        <strain evidence="1 2">JCM 3028</strain>
    </source>
</reference>
<dbReference type="SUPFAM" id="SSF53335">
    <property type="entry name" value="S-adenosyl-L-methionine-dependent methyltransferases"/>
    <property type="match status" value="1"/>
</dbReference>
<comment type="caution">
    <text evidence="1">The sequence shown here is derived from an EMBL/GenBank/DDBJ whole genome shotgun (WGS) entry which is preliminary data.</text>
</comment>
<dbReference type="Proteomes" id="UP001589610">
    <property type="component" value="Unassembled WGS sequence"/>
</dbReference>
<dbReference type="RefSeq" id="WP_386163892.1">
    <property type="nucleotide sequence ID" value="NZ_JBHMBS010000053.1"/>
</dbReference>
<dbReference type="EMBL" id="JBHMBS010000053">
    <property type="protein sequence ID" value="MFB9682284.1"/>
    <property type="molecule type" value="Genomic_DNA"/>
</dbReference>